<evidence type="ECO:0000256" key="1">
    <source>
        <dbReference type="SAM" id="Phobius"/>
    </source>
</evidence>
<feature type="transmembrane region" description="Helical" evidence="1">
    <location>
        <begin position="31"/>
        <end position="52"/>
    </location>
</feature>
<name>A0ABP6UPS7_9MICO</name>
<evidence type="ECO:0000313" key="2">
    <source>
        <dbReference type="EMBL" id="GAA3511036.1"/>
    </source>
</evidence>
<dbReference type="Proteomes" id="UP001499841">
    <property type="component" value="Unassembled WGS sequence"/>
</dbReference>
<gene>
    <name evidence="2" type="ORF">GCM10022262_39010</name>
</gene>
<dbReference type="Pfam" id="PF11303">
    <property type="entry name" value="DUF3105"/>
    <property type="match status" value="1"/>
</dbReference>
<organism evidence="2 3">
    <name type="scientific">Georgenia daeguensis</name>
    <dbReference type="NCBI Taxonomy" id="908355"/>
    <lineage>
        <taxon>Bacteria</taxon>
        <taxon>Bacillati</taxon>
        <taxon>Actinomycetota</taxon>
        <taxon>Actinomycetes</taxon>
        <taxon>Micrococcales</taxon>
        <taxon>Bogoriellaceae</taxon>
        <taxon>Georgenia</taxon>
    </lineage>
</organism>
<keyword evidence="3" id="KW-1185">Reference proteome</keyword>
<comment type="caution">
    <text evidence="2">The sequence shown here is derived from an EMBL/GenBank/DDBJ whole genome shotgun (WGS) entry which is preliminary data.</text>
</comment>
<dbReference type="EMBL" id="BAABBA010000031">
    <property type="protein sequence ID" value="GAA3511036.1"/>
    <property type="molecule type" value="Genomic_DNA"/>
</dbReference>
<accession>A0ABP6UPS7</accession>
<reference evidence="3" key="1">
    <citation type="journal article" date="2019" name="Int. J. Syst. Evol. Microbiol.">
        <title>The Global Catalogue of Microorganisms (GCM) 10K type strain sequencing project: providing services to taxonomists for standard genome sequencing and annotation.</title>
        <authorList>
            <consortium name="The Broad Institute Genomics Platform"/>
            <consortium name="The Broad Institute Genome Sequencing Center for Infectious Disease"/>
            <person name="Wu L."/>
            <person name="Ma J."/>
        </authorList>
    </citation>
    <scope>NUCLEOTIDE SEQUENCE [LARGE SCALE GENOMIC DNA]</scope>
    <source>
        <strain evidence="3">JCM 17459</strain>
    </source>
</reference>
<keyword evidence="1" id="KW-0472">Membrane</keyword>
<evidence type="ECO:0000313" key="3">
    <source>
        <dbReference type="Proteomes" id="UP001499841"/>
    </source>
</evidence>
<dbReference type="InterPro" id="IPR021454">
    <property type="entry name" value="DUF3105"/>
</dbReference>
<protein>
    <submittedName>
        <fullName evidence="2">DUF3105 domain-containing protein</fullName>
    </submittedName>
</protein>
<proteinExistence type="predicted"/>
<dbReference type="RefSeq" id="WP_345045038.1">
    <property type="nucleotide sequence ID" value="NZ_BAABBA010000031.1"/>
</dbReference>
<keyword evidence="1" id="KW-0812">Transmembrane</keyword>
<sequence>MTKKKQAQERAARVAAMRAEQARKDRRHRNLIIAAVSLVSLGLIAAVAIPLVGAARQREAVEAAADAPIEGVEEFEDLSANHVTGSVDYPMAPAAGGDHDQAWQNCGVYTDPVADENAVHSLEHGAVWIAYSPDLPADQVEALTDKTENEEYALVSPYEDMESPIMLSAWGAQLSVEDADDPRIDAFLARYLQGEQTPEPGAACFSGIGTPAA</sequence>
<keyword evidence="1" id="KW-1133">Transmembrane helix</keyword>